<feature type="signal peptide" evidence="5">
    <location>
        <begin position="1"/>
        <end position="18"/>
    </location>
</feature>
<dbReference type="Gene3D" id="3.40.462.20">
    <property type="match status" value="1"/>
</dbReference>
<evidence type="ECO:0000259" key="6">
    <source>
        <dbReference type="PROSITE" id="PS51387"/>
    </source>
</evidence>
<comment type="caution">
    <text evidence="7">The sequence shown here is derived from an EMBL/GenBank/DDBJ whole genome shotgun (WGS) entry which is preliminary data.</text>
</comment>
<dbReference type="EMBL" id="LAFY01000479">
    <property type="protein sequence ID" value="KJX97472.1"/>
    <property type="molecule type" value="Genomic_DNA"/>
</dbReference>
<proteinExistence type="inferred from homology"/>
<keyword evidence="5" id="KW-0732">Signal</keyword>
<comment type="similarity">
    <text evidence="1">Belongs to the oxygen-dependent FAD-linked oxidoreductase family.</text>
</comment>
<keyword evidence="8" id="KW-1185">Reference proteome</keyword>
<dbReference type="InterPro" id="IPR016169">
    <property type="entry name" value="FAD-bd_PCMH_sub2"/>
</dbReference>
<evidence type="ECO:0000256" key="5">
    <source>
        <dbReference type="SAM" id="SignalP"/>
    </source>
</evidence>
<evidence type="ECO:0000256" key="2">
    <source>
        <dbReference type="ARBA" id="ARBA00022630"/>
    </source>
</evidence>
<dbReference type="Gene3D" id="3.30.465.10">
    <property type="match status" value="1"/>
</dbReference>
<dbReference type="PANTHER" id="PTHR42973:SF13">
    <property type="entry name" value="FAD-BINDING PCMH-TYPE DOMAIN-CONTAINING PROTEIN"/>
    <property type="match status" value="1"/>
</dbReference>
<dbReference type="Pfam" id="PF01565">
    <property type="entry name" value="FAD_binding_4"/>
    <property type="match status" value="1"/>
</dbReference>
<name>A0A0F4GK83_9PEZI</name>
<evidence type="ECO:0000256" key="4">
    <source>
        <dbReference type="ARBA" id="ARBA00023002"/>
    </source>
</evidence>
<dbReference type="InterPro" id="IPR006094">
    <property type="entry name" value="Oxid_FAD_bind_N"/>
</dbReference>
<sequence length="498" mass="54268">MRLLRLGATIGGLALVSADPDNPFKHLGSDLLHAAEKAFNTSSLDACIELLKLKKESSKSDVVIFPFTTDNAHYLLSSSQASACVYTPHTAQDLAGAIKIIAKHRTPFAVECSGHASNPGFSSTAGIHISMHGFQDVTVSGDNSYVDIGGGTSWADAYEKLDSSTVNVVGGRVPGPGIGGFLTGGGGYSWLTNQYGLTGDTLISANLVLPDGTITEASETSNSDLFWAIKGGGNQFGVIYNFRLKAFPRPPQIYGGLKFFAGPPSQEVLDAIADFSNNVRDPKASIIPTINWVLGVPFTTVLAYYDGIPEGDPFSMFNATSNYKTQSFNEFIKGQSISRLAGNQRGAFNTASLQKITPNVLAQVKNQSEFWSRKAAAHAGTFLSIDVEPFQPYSQYAKDAAWRHEKNELPLYLFFGWQNPLEDDFWRSALIESCEMIANAARQEGQQIDDMLLYPNYALNELPSERLFGAENLARLRELKGKWDPDNVMGLTKYFSFE</sequence>
<feature type="chain" id="PRO_5002468569" evidence="5">
    <location>
        <begin position="19"/>
        <end position="498"/>
    </location>
</feature>
<gene>
    <name evidence="7" type="ORF">TI39_contig487g00008</name>
</gene>
<dbReference type="Pfam" id="PF08031">
    <property type="entry name" value="BBE"/>
    <property type="match status" value="1"/>
</dbReference>
<dbReference type="OrthoDB" id="2151789at2759"/>
<keyword evidence="3" id="KW-0274">FAD</keyword>
<accession>A0A0F4GK83</accession>
<protein>
    <submittedName>
        <fullName evidence="7">FAD-binding domain-containing protein</fullName>
    </submittedName>
</protein>
<reference evidence="7 8" key="1">
    <citation type="submission" date="2015-03" db="EMBL/GenBank/DDBJ databases">
        <title>RNA-seq based gene annotation and comparative genomics of four Zymoseptoria species reveal species-specific pathogenicity related genes and transposable element activity.</title>
        <authorList>
            <person name="Grandaubert J."/>
            <person name="Bhattacharyya A."/>
            <person name="Stukenbrock E.H."/>
        </authorList>
    </citation>
    <scope>NUCLEOTIDE SEQUENCE [LARGE SCALE GENOMIC DNA]</scope>
    <source>
        <strain evidence="7 8">Zb18110</strain>
    </source>
</reference>
<dbReference type="Proteomes" id="UP000033647">
    <property type="component" value="Unassembled WGS sequence"/>
</dbReference>
<dbReference type="PANTHER" id="PTHR42973">
    <property type="entry name" value="BINDING OXIDOREDUCTASE, PUTATIVE (AFU_ORTHOLOGUE AFUA_1G17690)-RELATED"/>
    <property type="match status" value="1"/>
</dbReference>
<evidence type="ECO:0000313" key="7">
    <source>
        <dbReference type="EMBL" id="KJX97472.1"/>
    </source>
</evidence>
<evidence type="ECO:0000256" key="3">
    <source>
        <dbReference type="ARBA" id="ARBA00022827"/>
    </source>
</evidence>
<keyword evidence="2" id="KW-0285">Flavoprotein</keyword>
<evidence type="ECO:0000313" key="8">
    <source>
        <dbReference type="Proteomes" id="UP000033647"/>
    </source>
</evidence>
<dbReference type="InterPro" id="IPR036318">
    <property type="entry name" value="FAD-bd_PCMH-like_sf"/>
</dbReference>
<feature type="domain" description="FAD-binding PCMH-type" evidence="6">
    <location>
        <begin position="78"/>
        <end position="249"/>
    </location>
</feature>
<dbReference type="InterPro" id="IPR012951">
    <property type="entry name" value="BBE"/>
</dbReference>
<dbReference type="GO" id="GO:0071949">
    <property type="term" value="F:FAD binding"/>
    <property type="evidence" value="ECO:0007669"/>
    <property type="project" value="InterPro"/>
</dbReference>
<dbReference type="GO" id="GO:0016491">
    <property type="term" value="F:oxidoreductase activity"/>
    <property type="evidence" value="ECO:0007669"/>
    <property type="project" value="UniProtKB-KW"/>
</dbReference>
<dbReference type="InterPro" id="IPR016166">
    <property type="entry name" value="FAD-bd_PCMH"/>
</dbReference>
<keyword evidence="4" id="KW-0560">Oxidoreductase</keyword>
<dbReference type="STRING" id="1047168.A0A0F4GK83"/>
<dbReference type="InterPro" id="IPR050416">
    <property type="entry name" value="FAD-linked_Oxidoreductase"/>
</dbReference>
<organism evidence="7 8">
    <name type="scientific">Zymoseptoria brevis</name>
    <dbReference type="NCBI Taxonomy" id="1047168"/>
    <lineage>
        <taxon>Eukaryota</taxon>
        <taxon>Fungi</taxon>
        <taxon>Dikarya</taxon>
        <taxon>Ascomycota</taxon>
        <taxon>Pezizomycotina</taxon>
        <taxon>Dothideomycetes</taxon>
        <taxon>Dothideomycetidae</taxon>
        <taxon>Mycosphaerellales</taxon>
        <taxon>Mycosphaerellaceae</taxon>
        <taxon>Zymoseptoria</taxon>
    </lineage>
</organism>
<evidence type="ECO:0000256" key="1">
    <source>
        <dbReference type="ARBA" id="ARBA00005466"/>
    </source>
</evidence>
<dbReference type="PROSITE" id="PS51387">
    <property type="entry name" value="FAD_PCMH"/>
    <property type="match status" value="1"/>
</dbReference>
<dbReference type="AlphaFoldDB" id="A0A0F4GK83"/>
<dbReference type="SUPFAM" id="SSF56176">
    <property type="entry name" value="FAD-binding/transporter-associated domain-like"/>
    <property type="match status" value="1"/>
</dbReference>